<proteinExistence type="predicted"/>
<name>A0A915BYJ6_PARUN</name>
<accession>A0A915BYJ6</accession>
<protein>
    <submittedName>
        <fullName evidence="2">Uncharacterized protein</fullName>
    </submittedName>
</protein>
<dbReference type="AlphaFoldDB" id="A0A915BYJ6"/>
<dbReference type="Proteomes" id="UP000887569">
    <property type="component" value="Unplaced"/>
</dbReference>
<keyword evidence="1" id="KW-1185">Reference proteome</keyword>
<dbReference type="WBParaSite" id="PgR070_g037_t01">
    <property type="protein sequence ID" value="PgR070_g037_t01"/>
    <property type="gene ID" value="PgR070_g037"/>
</dbReference>
<organism evidence="1 2">
    <name type="scientific">Parascaris univalens</name>
    <name type="common">Nematode worm</name>
    <dbReference type="NCBI Taxonomy" id="6257"/>
    <lineage>
        <taxon>Eukaryota</taxon>
        <taxon>Metazoa</taxon>
        <taxon>Ecdysozoa</taxon>
        <taxon>Nematoda</taxon>
        <taxon>Chromadorea</taxon>
        <taxon>Rhabditida</taxon>
        <taxon>Spirurina</taxon>
        <taxon>Ascaridomorpha</taxon>
        <taxon>Ascaridoidea</taxon>
        <taxon>Ascarididae</taxon>
        <taxon>Parascaris</taxon>
    </lineage>
</organism>
<sequence length="47" mass="4912">MIAGRTVNGAHVSETIAIATVVQTRNCRSCTFKLFNSVANTSCGPIA</sequence>
<reference evidence="2" key="1">
    <citation type="submission" date="2022-11" db="UniProtKB">
        <authorList>
            <consortium name="WormBaseParasite"/>
        </authorList>
    </citation>
    <scope>IDENTIFICATION</scope>
</reference>
<evidence type="ECO:0000313" key="1">
    <source>
        <dbReference type="Proteomes" id="UP000887569"/>
    </source>
</evidence>
<evidence type="ECO:0000313" key="2">
    <source>
        <dbReference type="WBParaSite" id="PgR070_g037_t01"/>
    </source>
</evidence>